<dbReference type="GO" id="GO:0005634">
    <property type="term" value="C:nucleus"/>
    <property type="evidence" value="ECO:0007669"/>
    <property type="project" value="TreeGrafter"/>
</dbReference>
<keyword evidence="2 4" id="KW-0863">Zinc-finger</keyword>
<organism evidence="7 8">
    <name type="scientific">Leucocoprinus leucothites</name>
    <dbReference type="NCBI Taxonomy" id="201217"/>
    <lineage>
        <taxon>Eukaryota</taxon>
        <taxon>Fungi</taxon>
        <taxon>Dikarya</taxon>
        <taxon>Basidiomycota</taxon>
        <taxon>Agaricomycotina</taxon>
        <taxon>Agaricomycetes</taxon>
        <taxon>Agaricomycetidae</taxon>
        <taxon>Agaricales</taxon>
        <taxon>Agaricineae</taxon>
        <taxon>Agaricaceae</taxon>
        <taxon>Leucocoprinus</taxon>
    </lineage>
</organism>
<evidence type="ECO:0000313" key="7">
    <source>
        <dbReference type="EMBL" id="KAF5360478.1"/>
    </source>
</evidence>
<evidence type="ECO:0000256" key="1">
    <source>
        <dbReference type="ARBA" id="ARBA00022723"/>
    </source>
</evidence>
<evidence type="ECO:0000259" key="6">
    <source>
        <dbReference type="PROSITE" id="PS50865"/>
    </source>
</evidence>
<dbReference type="PANTHER" id="PTHR12197">
    <property type="entry name" value="HISTONE-LYSINE N-METHYLTRANSFERASE SMYD"/>
    <property type="match status" value="1"/>
</dbReference>
<feature type="domain" description="SET" evidence="5">
    <location>
        <begin position="7"/>
        <end position="251"/>
    </location>
</feature>
<dbReference type="PANTHER" id="PTHR12197:SF251">
    <property type="entry name" value="EG:BACR7C10.4 PROTEIN"/>
    <property type="match status" value="1"/>
</dbReference>
<evidence type="ECO:0000256" key="2">
    <source>
        <dbReference type="ARBA" id="ARBA00022771"/>
    </source>
</evidence>
<dbReference type="SUPFAM" id="SSF144232">
    <property type="entry name" value="HIT/MYND zinc finger-like"/>
    <property type="match status" value="1"/>
</dbReference>
<dbReference type="Gene3D" id="6.10.140.2220">
    <property type="match status" value="1"/>
</dbReference>
<proteinExistence type="predicted"/>
<keyword evidence="1" id="KW-0479">Metal-binding</keyword>
<gene>
    <name evidence="7" type="ORF">D9756_005029</name>
</gene>
<dbReference type="Proteomes" id="UP000559027">
    <property type="component" value="Unassembled WGS sequence"/>
</dbReference>
<keyword evidence="8" id="KW-1185">Reference proteome</keyword>
<evidence type="ECO:0000256" key="3">
    <source>
        <dbReference type="ARBA" id="ARBA00022833"/>
    </source>
</evidence>
<keyword evidence="3" id="KW-0862">Zinc</keyword>
<dbReference type="InterPro" id="IPR050869">
    <property type="entry name" value="H3K4_H4K5_MeTrfase"/>
</dbReference>
<dbReference type="Pfam" id="PF00856">
    <property type="entry name" value="SET"/>
    <property type="match status" value="1"/>
</dbReference>
<feature type="domain" description="MYND-type" evidence="6">
    <location>
        <begin position="52"/>
        <end position="94"/>
    </location>
</feature>
<dbReference type="InterPro" id="IPR001214">
    <property type="entry name" value="SET_dom"/>
</dbReference>
<protein>
    <recommendedName>
        <fullName evidence="9">SET domain-containing protein</fullName>
    </recommendedName>
</protein>
<evidence type="ECO:0000256" key="4">
    <source>
        <dbReference type="PROSITE-ProRule" id="PRU00134"/>
    </source>
</evidence>
<dbReference type="PROSITE" id="PS50280">
    <property type="entry name" value="SET"/>
    <property type="match status" value="1"/>
</dbReference>
<evidence type="ECO:0008006" key="9">
    <source>
        <dbReference type="Google" id="ProtNLM"/>
    </source>
</evidence>
<dbReference type="OrthoDB" id="5945798at2759"/>
<name>A0A8H5G8W0_9AGAR</name>
<dbReference type="InterPro" id="IPR002893">
    <property type="entry name" value="Znf_MYND"/>
</dbReference>
<sequence>MSNYSIPNVELTSHPAARSQARATQAISAGSIIISVPAFAFALLDAEKGQRCDVCFRRSHETRHLKKCTGCASYYYCDADCQMVHWNMEHKRICRIYNKMDALVGSRQLAQHERMDVLLLSHFLARIGPRAPTDSDKATSGDDEPLSTFVSLLPGPNSPSQIVDMIPRSLNRQQELTRKIYARFHNNNFTVHSHMTTIGHGVFPLASRLFNHSCMPNAAPRYILTPAKPPLMEVVALRDIDIGEEVCVPYLDPALTQARHQIFQYTYGFICECNSCTALRSLSPIPEVPQSQDAVVTIGEALRHYAGMEKTLGQALPAPSLVNLPVTLRCALHESYMEQLSGQFSKAAHEGQYSIAIESGATLLVLYLLIYPRNYPQIGLHLLELAKTRWNALISSAAPSEAAEAEAQVRVTLSHARQILAVYGREGDENGPLDELQNLEGLLDE</sequence>
<dbReference type="Gene3D" id="2.170.270.10">
    <property type="entry name" value="SET domain"/>
    <property type="match status" value="1"/>
</dbReference>
<reference evidence="7 8" key="1">
    <citation type="journal article" date="2020" name="ISME J.">
        <title>Uncovering the hidden diversity of litter-decomposition mechanisms in mushroom-forming fungi.</title>
        <authorList>
            <person name="Floudas D."/>
            <person name="Bentzer J."/>
            <person name="Ahren D."/>
            <person name="Johansson T."/>
            <person name="Persson P."/>
            <person name="Tunlid A."/>
        </authorList>
    </citation>
    <scope>NUCLEOTIDE SEQUENCE [LARGE SCALE GENOMIC DNA]</scope>
    <source>
        <strain evidence="7 8">CBS 146.42</strain>
    </source>
</reference>
<dbReference type="EMBL" id="JAACJO010000003">
    <property type="protein sequence ID" value="KAF5360478.1"/>
    <property type="molecule type" value="Genomic_DNA"/>
</dbReference>
<comment type="caution">
    <text evidence="7">The sequence shown here is derived from an EMBL/GenBank/DDBJ whole genome shotgun (WGS) entry which is preliminary data.</text>
</comment>
<dbReference type="InterPro" id="IPR046341">
    <property type="entry name" value="SET_dom_sf"/>
</dbReference>
<dbReference type="CDD" id="cd20071">
    <property type="entry name" value="SET_SMYD"/>
    <property type="match status" value="1"/>
</dbReference>
<dbReference type="SUPFAM" id="SSF82199">
    <property type="entry name" value="SET domain"/>
    <property type="match status" value="1"/>
</dbReference>
<evidence type="ECO:0000259" key="5">
    <source>
        <dbReference type="PROSITE" id="PS50280"/>
    </source>
</evidence>
<dbReference type="GO" id="GO:0008270">
    <property type="term" value="F:zinc ion binding"/>
    <property type="evidence" value="ECO:0007669"/>
    <property type="project" value="UniProtKB-KW"/>
</dbReference>
<dbReference type="PROSITE" id="PS01360">
    <property type="entry name" value="ZF_MYND_1"/>
    <property type="match status" value="1"/>
</dbReference>
<evidence type="ECO:0000313" key="8">
    <source>
        <dbReference type="Proteomes" id="UP000559027"/>
    </source>
</evidence>
<dbReference type="Pfam" id="PF01753">
    <property type="entry name" value="zf-MYND"/>
    <property type="match status" value="1"/>
</dbReference>
<dbReference type="AlphaFoldDB" id="A0A8H5G8W0"/>
<accession>A0A8H5G8W0</accession>
<dbReference type="PROSITE" id="PS50865">
    <property type="entry name" value="ZF_MYND_2"/>
    <property type="match status" value="1"/>
</dbReference>
<dbReference type="Gene3D" id="1.10.220.160">
    <property type="match status" value="1"/>
</dbReference>